<sequence length="46" mass="5188">MVGGCIHFYFFPQWGGGNDVIISIEIDYNIYNLLTFIACTINGLML</sequence>
<accession>A0A977R7X2</accession>
<evidence type="ECO:0000313" key="1">
    <source>
        <dbReference type="EMBL" id="UXL90925.1"/>
    </source>
</evidence>
<protein>
    <submittedName>
        <fullName evidence="1">Uncharacterized protein</fullName>
    </submittedName>
</protein>
<name>A0A977R7X2_9CAUD</name>
<organism evidence="1 2">
    <name type="scientific">Clostridium phage DCp1</name>
    <dbReference type="NCBI Taxonomy" id="2981543"/>
    <lineage>
        <taxon>Viruses</taxon>
        <taxon>Duplodnaviria</taxon>
        <taxon>Heunggongvirae</taxon>
        <taxon>Uroviricota</taxon>
        <taxon>Caudoviricetes</taxon>
        <taxon>Guelinviridae</taxon>
        <taxon>Susfortunavirus</taxon>
        <taxon>Susfortunavirus dcp1</taxon>
    </lineage>
</organism>
<reference evidence="1" key="1">
    <citation type="submission" date="2022-08" db="EMBL/GenBank/DDBJ databases">
        <title>Complete genome sequence analysis of a novel Clostridium perfringens phage DCp1.</title>
        <authorList>
            <person name="Tang Z."/>
        </authorList>
    </citation>
    <scope>NUCLEOTIDE SEQUENCE</scope>
</reference>
<dbReference type="EMBL" id="OP256049">
    <property type="protein sequence ID" value="UXL90925.1"/>
    <property type="molecule type" value="Genomic_DNA"/>
</dbReference>
<evidence type="ECO:0000313" key="2">
    <source>
        <dbReference type="Proteomes" id="UP001064597"/>
    </source>
</evidence>
<keyword evidence="2" id="KW-1185">Reference proteome</keyword>
<dbReference type="Proteomes" id="UP001064597">
    <property type="component" value="Segment"/>
</dbReference>
<proteinExistence type="predicted"/>